<dbReference type="Gene3D" id="3.50.80.20">
    <property type="entry name" value="D-Ala-D-Ala carboxypeptidase C, peptidase S13"/>
    <property type="match status" value="1"/>
</dbReference>
<evidence type="ECO:0000256" key="3">
    <source>
        <dbReference type="SAM" id="SignalP"/>
    </source>
</evidence>
<evidence type="ECO:0000256" key="2">
    <source>
        <dbReference type="ARBA" id="ARBA00022801"/>
    </source>
</evidence>
<dbReference type="EC" id="3.4.16.4" evidence="4"/>
<evidence type="ECO:0000313" key="4">
    <source>
        <dbReference type="EMBL" id="MBO8474986.1"/>
    </source>
</evidence>
<comment type="caution">
    <text evidence="4">The sequence shown here is derived from an EMBL/GenBank/DDBJ whole genome shotgun (WGS) entry which is preliminary data.</text>
</comment>
<keyword evidence="4" id="KW-0121">Carboxypeptidase</keyword>
<dbReference type="Gene3D" id="3.40.710.10">
    <property type="entry name" value="DD-peptidase/beta-lactamase superfamily"/>
    <property type="match status" value="1"/>
</dbReference>
<dbReference type="GO" id="GO:0006508">
    <property type="term" value="P:proteolysis"/>
    <property type="evidence" value="ECO:0007669"/>
    <property type="project" value="InterPro"/>
</dbReference>
<gene>
    <name evidence="4" type="primary">dacB</name>
    <name evidence="4" type="ORF">IAB91_06830</name>
</gene>
<protein>
    <submittedName>
        <fullName evidence="4">D-alanyl-D-alanine carboxypeptidase/D-alanyl-D-alanine-endopeptidase</fullName>
        <ecNumber evidence="4">3.4.16.4</ecNumber>
    </submittedName>
</protein>
<dbReference type="NCBIfam" id="TIGR00666">
    <property type="entry name" value="PBP4"/>
    <property type="match status" value="1"/>
</dbReference>
<organism evidence="4 5">
    <name type="scientific">Candidatus Cryptobacteroides faecigallinarum</name>
    <dbReference type="NCBI Taxonomy" id="2840763"/>
    <lineage>
        <taxon>Bacteria</taxon>
        <taxon>Pseudomonadati</taxon>
        <taxon>Bacteroidota</taxon>
        <taxon>Bacteroidia</taxon>
        <taxon>Bacteroidales</taxon>
        <taxon>Candidatus Cryptobacteroides</taxon>
    </lineage>
</organism>
<dbReference type="InterPro" id="IPR012338">
    <property type="entry name" value="Beta-lactam/transpept-like"/>
</dbReference>
<dbReference type="EMBL" id="JADIMD010000103">
    <property type="protein sequence ID" value="MBO8474986.1"/>
    <property type="molecule type" value="Genomic_DNA"/>
</dbReference>
<dbReference type="SUPFAM" id="SSF56601">
    <property type="entry name" value="beta-lactamase/transpeptidase-like"/>
    <property type="match status" value="1"/>
</dbReference>
<dbReference type="InterPro" id="IPR000667">
    <property type="entry name" value="Peptidase_S13"/>
</dbReference>
<dbReference type="Proteomes" id="UP000823757">
    <property type="component" value="Unassembled WGS sequence"/>
</dbReference>
<feature type="chain" id="PRO_5038538273" evidence="3">
    <location>
        <begin position="22"/>
        <end position="500"/>
    </location>
</feature>
<keyword evidence="4" id="KW-0645">Protease</keyword>
<dbReference type="AlphaFoldDB" id="A0A9D9INE6"/>
<comment type="similarity">
    <text evidence="1">Belongs to the peptidase S13 family.</text>
</comment>
<evidence type="ECO:0000313" key="5">
    <source>
        <dbReference type="Proteomes" id="UP000823757"/>
    </source>
</evidence>
<accession>A0A9D9INE6</accession>
<dbReference type="Pfam" id="PF02113">
    <property type="entry name" value="Peptidase_S13"/>
    <property type="match status" value="1"/>
</dbReference>
<reference evidence="4" key="1">
    <citation type="submission" date="2020-10" db="EMBL/GenBank/DDBJ databases">
        <authorList>
            <person name="Gilroy R."/>
        </authorList>
    </citation>
    <scope>NUCLEOTIDE SEQUENCE</scope>
    <source>
        <strain evidence="4">B1-13419</strain>
    </source>
</reference>
<proteinExistence type="inferred from homology"/>
<sequence length="500" mass="54424">MRQIYKMLAAGSILLSMCMYTAEGQTRDDVTEAMKNVLGSDDFKGASVSMLAVTGDGDTLLCHDSGRLLIPASNMKLVSTALAMHSLGPDYRYGTGIGYSGTIEDGTLRGDLYIIGGGDPTIGSANPIATPLDTLFGEWMEMISDTGISHIEGNIVGDGRFFSGMDGHPTWEVCDAGTYYGTGTSGLSFYENVQDFNVSAGEKPGDPVNIEPGYPETPWMEFIYSCTTGKPGTGNSLYFYPDSFYPCGEMRGTFAVDRQPRTEHAANRFPEYTLAWYFWRFLADNGIESEEGPADTGPVFGICAMPQDSLKIIGRTFSAPLSDIIAETNRKSNNLYAETLMKTLGKEYCGSGCYDSSYVAVRGLLEETGVTGHKTIIRDGSGLSRENLLSADFLCDLLMKMTLSPSFEDFFNSLPRPGGIGTLEYEMQSVPFSIKDRIRMKSGSMGGVRCLSGYIIPETGAREDMIIFSLLVNGYTVPLYRIQRALDSIILSLAAYCPQP</sequence>
<name>A0A9D9INE6_9BACT</name>
<dbReference type="PANTHER" id="PTHR30023">
    <property type="entry name" value="D-ALANYL-D-ALANINE CARBOXYPEPTIDASE"/>
    <property type="match status" value="1"/>
</dbReference>
<dbReference type="PRINTS" id="PR00922">
    <property type="entry name" value="DADACBPTASE3"/>
</dbReference>
<reference evidence="4" key="2">
    <citation type="journal article" date="2021" name="PeerJ">
        <title>Extensive microbial diversity within the chicken gut microbiome revealed by metagenomics and culture.</title>
        <authorList>
            <person name="Gilroy R."/>
            <person name="Ravi A."/>
            <person name="Getino M."/>
            <person name="Pursley I."/>
            <person name="Horton D.L."/>
            <person name="Alikhan N.F."/>
            <person name="Baker D."/>
            <person name="Gharbi K."/>
            <person name="Hall N."/>
            <person name="Watson M."/>
            <person name="Adriaenssens E.M."/>
            <person name="Foster-Nyarko E."/>
            <person name="Jarju S."/>
            <person name="Secka A."/>
            <person name="Antonio M."/>
            <person name="Oren A."/>
            <person name="Chaudhuri R.R."/>
            <person name="La Ragione R."/>
            <person name="Hildebrand F."/>
            <person name="Pallen M.J."/>
        </authorList>
    </citation>
    <scope>NUCLEOTIDE SEQUENCE</scope>
    <source>
        <strain evidence="4">B1-13419</strain>
    </source>
</reference>
<feature type="signal peptide" evidence="3">
    <location>
        <begin position="1"/>
        <end position="21"/>
    </location>
</feature>
<keyword evidence="3" id="KW-0732">Signal</keyword>
<dbReference type="PANTHER" id="PTHR30023:SF0">
    <property type="entry name" value="PENICILLIN-SENSITIVE CARBOXYPEPTIDASE A"/>
    <property type="match status" value="1"/>
</dbReference>
<evidence type="ECO:0000256" key="1">
    <source>
        <dbReference type="ARBA" id="ARBA00006096"/>
    </source>
</evidence>
<keyword evidence="2 4" id="KW-0378">Hydrolase</keyword>
<dbReference type="GO" id="GO:0000270">
    <property type="term" value="P:peptidoglycan metabolic process"/>
    <property type="evidence" value="ECO:0007669"/>
    <property type="project" value="TreeGrafter"/>
</dbReference>
<dbReference type="GO" id="GO:0009002">
    <property type="term" value="F:serine-type D-Ala-D-Ala carboxypeptidase activity"/>
    <property type="evidence" value="ECO:0007669"/>
    <property type="project" value="UniProtKB-EC"/>
</dbReference>